<dbReference type="EMBL" id="SMMG02000004">
    <property type="protein sequence ID" value="KAA3477871.1"/>
    <property type="molecule type" value="Genomic_DNA"/>
</dbReference>
<name>A0A5B6W817_9ROSI</name>
<evidence type="ECO:0008006" key="4">
    <source>
        <dbReference type="Google" id="ProtNLM"/>
    </source>
</evidence>
<feature type="compositionally biased region" description="Low complexity" evidence="1">
    <location>
        <begin position="86"/>
        <end position="99"/>
    </location>
</feature>
<organism evidence="2 3">
    <name type="scientific">Gossypium australe</name>
    <dbReference type="NCBI Taxonomy" id="47621"/>
    <lineage>
        <taxon>Eukaryota</taxon>
        <taxon>Viridiplantae</taxon>
        <taxon>Streptophyta</taxon>
        <taxon>Embryophyta</taxon>
        <taxon>Tracheophyta</taxon>
        <taxon>Spermatophyta</taxon>
        <taxon>Magnoliopsida</taxon>
        <taxon>eudicotyledons</taxon>
        <taxon>Gunneridae</taxon>
        <taxon>Pentapetalae</taxon>
        <taxon>rosids</taxon>
        <taxon>malvids</taxon>
        <taxon>Malvales</taxon>
        <taxon>Malvaceae</taxon>
        <taxon>Malvoideae</taxon>
        <taxon>Gossypium</taxon>
    </lineage>
</organism>
<dbReference type="Proteomes" id="UP000325315">
    <property type="component" value="Unassembled WGS sequence"/>
</dbReference>
<protein>
    <recommendedName>
        <fullName evidence="4">Retrotransposon gag protein</fullName>
    </recommendedName>
</protein>
<evidence type="ECO:0000256" key="1">
    <source>
        <dbReference type="SAM" id="MobiDB-lite"/>
    </source>
</evidence>
<evidence type="ECO:0000313" key="3">
    <source>
        <dbReference type="Proteomes" id="UP000325315"/>
    </source>
</evidence>
<gene>
    <name evidence="2" type="ORF">EPI10_011729</name>
</gene>
<accession>A0A5B6W817</accession>
<dbReference type="AlphaFoldDB" id="A0A5B6W817"/>
<reference evidence="3" key="1">
    <citation type="journal article" date="2019" name="Plant Biotechnol. J.">
        <title>Genome sequencing of the Australian wild diploid species Gossypium australe highlights disease resistance and delayed gland morphogenesis.</title>
        <authorList>
            <person name="Cai Y."/>
            <person name="Cai X."/>
            <person name="Wang Q."/>
            <person name="Wang P."/>
            <person name="Zhang Y."/>
            <person name="Cai C."/>
            <person name="Xu Y."/>
            <person name="Wang K."/>
            <person name="Zhou Z."/>
            <person name="Wang C."/>
            <person name="Geng S."/>
            <person name="Li B."/>
            <person name="Dong Q."/>
            <person name="Hou Y."/>
            <person name="Wang H."/>
            <person name="Ai P."/>
            <person name="Liu Z."/>
            <person name="Yi F."/>
            <person name="Sun M."/>
            <person name="An G."/>
            <person name="Cheng J."/>
            <person name="Zhang Y."/>
            <person name="Shi Q."/>
            <person name="Xie Y."/>
            <person name="Shi X."/>
            <person name="Chang Y."/>
            <person name="Huang F."/>
            <person name="Chen Y."/>
            <person name="Hong S."/>
            <person name="Mi L."/>
            <person name="Sun Q."/>
            <person name="Zhang L."/>
            <person name="Zhou B."/>
            <person name="Peng R."/>
            <person name="Zhang X."/>
            <person name="Liu F."/>
        </authorList>
    </citation>
    <scope>NUCLEOTIDE SEQUENCE [LARGE SCALE GENOMIC DNA]</scope>
    <source>
        <strain evidence="3">cv. PA1801</strain>
    </source>
</reference>
<dbReference type="OrthoDB" id="10514808at2759"/>
<proteinExistence type="predicted"/>
<feature type="compositionally biased region" description="Polar residues" evidence="1">
    <location>
        <begin position="100"/>
        <end position="117"/>
    </location>
</feature>
<keyword evidence="3" id="KW-1185">Reference proteome</keyword>
<evidence type="ECO:0000313" key="2">
    <source>
        <dbReference type="EMBL" id="KAA3477871.1"/>
    </source>
</evidence>
<feature type="region of interest" description="Disordered" evidence="1">
    <location>
        <begin position="86"/>
        <end position="121"/>
    </location>
</feature>
<sequence length="293" mass="32851">MELDAIISLIVHVSSLTNIIKTMKRPTAVQAMKAAKLICVYCGEDHVFYECPLNPASIYYIGNFNRNNNPYSNTYNPRWKQHPNFSWSNQGVGNSSNNVTSKQPGYNQPMPQKNVQQSSTSSYSSMEALLKEYMTMNDVSSCILRALENQVGKISKALSSRPQGAFSRDIENSRSHGKKHCKAITLKSGTHLLGVVNDAIVEEDSSNFTHKKNSEPVEEQSTTKKIKQKMLKQNQLQNSLNNSKEGHHHLFLSDFRSRTTSYQHTIGGSIGVNAQLRKVHEGHIDKEALIRGI</sequence>
<comment type="caution">
    <text evidence="2">The sequence shown here is derived from an EMBL/GenBank/DDBJ whole genome shotgun (WGS) entry which is preliminary data.</text>
</comment>